<dbReference type="Gene3D" id="3.30.40.10">
    <property type="entry name" value="Zinc/RING finger domain, C3HC4 (zinc finger)"/>
    <property type="match status" value="1"/>
</dbReference>
<feature type="coiled-coil region" evidence="1">
    <location>
        <begin position="135"/>
        <end position="162"/>
    </location>
</feature>
<dbReference type="Proteomes" id="UP000663856">
    <property type="component" value="Unassembled WGS sequence"/>
</dbReference>
<evidence type="ECO:0000313" key="3">
    <source>
        <dbReference type="EMBL" id="CAF2183050.1"/>
    </source>
</evidence>
<dbReference type="AlphaFoldDB" id="A0A816T6X0"/>
<comment type="caution">
    <text evidence="2">The sequence shown here is derived from an EMBL/GenBank/DDBJ whole genome shotgun (WGS) entry which is preliminary data.</text>
</comment>
<evidence type="ECO:0000313" key="2">
    <source>
        <dbReference type="EMBL" id="CAF2097336.1"/>
    </source>
</evidence>
<organism evidence="2 4">
    <name type="scientific">Rotaria magnacalcarata</name>
    <dbReference type="NCBI Taxonomy" id="392030"/>
    <lineage>
        <taxon>Eukaryota</taxon>
        <taxon>Metazoa</taxon>
        <taxon>Spiralia</taxon>
        <taxon>Gnathifera</taxon>
        <taxon>Rotifera</taxon>
        <taxon>Eurotatoria</taxon>
        <taxon>Bdelloidea</taxon>
        <taxon>Philodinida</taxon>
        <taxon>Philodinidae</taxon>
        <taxon>Rotaria</taxon>
    </lineage>
</organism>
<keyword evidence="1" id="KW-0175">Coiled coil</keyword>
<name>A0A816T6X0_9BILA</name>
<dbReference type="InterPro" id="IPR013083">
    <property type="entry name" value="Znf_RING/FYVE/PHD"/>
</dbReference>
<gene>
    <name evidence="2" type="ORF">MBJ925_LOCUS21640</name>
    <name evidence="3" type="ORF">WKI299_LOCUS33562</name>
</gene>
<accession>A0A816T6X0</accession>
<dbReference type="EMBL" id="CAJNRE010010972">
    <property type="protein sequence ID" value="CAF2097336.1"/>
    <property type="molecule type" value="Genomic_DNA"/>
</dbReference>
<dbReference type="SUPFAM" id="SSF49599">
    <property type="entry name" value="TRAF domain-like"/>
    <property type="match status" value="1"/>
</dbReference>
<evidence type="ECO:0000313" key="4">
    <source>
        <dbReference type="Proteomes" id="UP000663824"/>
    </source>
</evidence>
<sequence length="163" mass="19105">MTHTHPYVYMPNQVINPFLLCCICHNPFVDPVNTTDERHGCRACFMQNVSHEQPLLTSIEEKIVLDMLNGLLVYCPQCREENIRRGDLARHERESCRRALVVCEAADIKCPWRGVREDLDTHLRQCVFEPLRPAFVEVINESRQLKQRLEHLENVLNNLTQRN</sequence>
<protein>
    <submittedName>
        <fullName evidence="2">Uncharacterized protein</fullName>
    </submittedName>
</protein>
<dbReference type="Proteomes" id="UP000663824">
    <property type="component" value="Unassembled WGS sequence"/>
</dbReference>
<evidence type="ECO:0000256" key="1">
    <source>
        <dbReference type="SAM" id="Coils"/>
    </source>
</evidence>
<dbReference type="EMBL" id="CAJNRF010015907">
    <property type="protein sequence ID" value="CAF2183050.1"/>
    <property type="molecule type" value="Genomic_DNA"/>
</dbReference>
<reference evidence="2" key="1">
    <citation type="submission" date="2021-02" db="EMBL/GenBank/DDBJ databases">
        <authorList>
            <person name="Nowell W R."/>
        </authorList>
    </citation>
    <scope>NUCLEOTIDE SEQUENCE</scope>
</reference>
<proteinExistence type="predicted"/>